<evidence type="ECO:0000256" key="1">
    <source>
        <dbReference type="ARBA" id="ARBA00023242"/>
    </source>
</evidence>
<evidence type="ECO:0000256" key="2">
    <source>
        <dbReference type="SAM" id="MobiDB-lite"/>
    </source>
</evidence>
<dbReference type="PROSITE" id="PS50048">
    <property type="entry name" value="ZN2_CY6_FUNGAL_2"/>
    <property type="match status" value="1"/>
</dbReference>
<dbReference type="EMBL" id="JANBVN010000276">
    <property type="protein sequence ID" value="KAJ9130302.1"/>
    <property type="molecule type" value="Genomic_DNA"/>
</dbReference>
<feature type="region of interest" description="Disordered" evidence="2">
    <location>
        <begin position="1"/>
        <end position="24"/>
    </location>
</feature>
<dbReference type="PRINTS" id="PR00755">
    <property type="entry name" value="AFLATOXINBRP"/>
</dbReference>
<dbReference type="InterPro" id="IPR001138">
    <property type="entry name" value="Zn2Cys6_DnaBD"/>
</dbReference>
<keyword evidence="5" id="KW-1185">Reference proteome</keyword>
<dbReference type="GO" id="GO:0008270">
    <property type="term" value="F:zinc ion binding"/>
    <property type="evidence" value="ECO:0007669"/>
    <property type="project" value="InterPro"/>
</dbReference>
<dbReference type="SUPFAM" id="SSF57701">
    <property type="entry name" value="Zn2/Cys6 DNA-binding domain"/>
    <property type="match status" value="1"/>
</dbReference>
<gene>
    <name evidence="4" type="ORF">NKR19_g9948</name>
</gene>
<dbReference type="SMART" id="SM00066">
    <property type="entry name" value="GAL4"/>
    <property type="match status" value="1"/>
</dbReference>
<organism evidence="4 5">
    <name type="scientific">Coniochaeta hoffmannii</name>
    <dbReference type="NCBI Taxonomy" id="91930"/>
    <lineage>
        <taxon>Eukaryota</taxon>
        <taxon>Fungi</taxon>
        <taxon>Dikarya</taxon>
        <taxon>Ascomycota</taxon>
        <taxon>Pezizomycotina</taxon>
        <taxon>Sordariomycetes</taxon>
        <taxon>Sordariomycetidae</taxon>
        <taxon>Coniochaetales</taxon>
        <taxon>Coniochaetaceae</taxon>
        <taxon>Coniochaeta</taxon>
    </lineage>
</organism>
<evidence type="ECO:0000259" key="3">
    <source>
        <dbReference type="PROSITE" id="PS50048"/>
    </source>
</evidence>
<dbReference type="PANTHER" id="PTHR47256:SF1">
    <property type="entry name" value="ZN(II)2CYS6 TRANSCRIPTION FACTOR (EUROFUNG)"/>
    <property type="match status" value="1"/>
</dbReference>
<dbReference type="AlphaFoldDB" id="A0AA38R824"/>
<dbReference type="Proteomes" id="UP001174691">
    <property type="component" value="Unassembled WGS sequence"/>
</dbReference>
<sequence>MSVAARSRQKQSPPGAIPAGRHNQVPPLGILARVGPPDALASSGLRPLLPAAAGPRAPGINPTPLLPRKRSAVLVACSACQKARTKCTGDRPACSRCQSRDLACVYNLQERADRRSANLEHAIRIADENTQLHELLSYLRTRTWTEAVEILRRIREAPNLGEAIQFIRDADLILQQR</sequence>
<comment type="caution">
    <text evidence="4">The sequence shown here is derived from an EMBL/GenBank/DDBJ whole genome shotgun (WGS) entry which is preliminary data.</text>
</comment>
<feature type="domain" description="Zn(2)-C6 fungal-type" evidence="3">
    <location>
        <begin position="76"/>
        <end position="106"/>
    </location>
</feature>
<protein>
    <recommendedName>
        <fullName evidence="3">Zn(2)-C6 fungal-type domain-containing protein</fullName>
    </recommendedName>
</protein>
<evidence type="ECO:0000313" key="4">
    <source>
        <dbReference type="EMBL" id="KAJ9130302.1"/>
    </source>
</evidence>
<name>A0AA38R824_9PEZI</name>
<dbReference type="Gene3D" id="4.10.240.10">
    <property type="entry name" value="Zn(2)-C6 fungal-type DNA-binding domain"/>
    <property type="match status" value="1"/>
</dbReference>
<reference evidence="4" key="1">
    <citation type="submission" date="2022-07" db="EMBL/GenBank/DDBJ databases">
        <title>Fungi with potential for degradation of polypropylene.</title>
        <authorList>
            <person name="Gostincar C."/>
        </authorList>
    </citation>
    <scope>NUCLEOTIDE SEQUENCE</scope>
    <source>
        <strain evidence="4">EXF-13287</strain>
    </source>
</reference>
<dbReference type="GO" id="GO:0000981">
    <property type="term" value="F:DNA-binding transcription factor activity, RNA polymerase II-specific"/>
    <property type="evidence" value="ECO:0007669"/>
    <property type="project" value="InterPro"/>
</dbReference>
<keyword evidence="1" id="KW-0539">Nucleus</keyword>
<dbReference type="CDD" id="cd00067">
    <property type="entry name" value="GAL4"/>
    <property type="match status" value="1"/>
</dbReference>
<dbReference type="PANTHER" id="PTHR47256">
    <property type="entry name" value="ZN(II)2CYS6 TRANSCRIPTION FACTOR (EUROFUNG)-RELATED"/>
    <property type="match status" value="1"/>
</dbReference>
<evidence type="ECO:0000313" key="5">
    <source>
        <dbReference type="Proteomes" id="UP001174691"/>
    </source>
</evidence>
<dbReference type="InterPro" id="IPR053187">
    <property type="entry name" value="Notoamide_regulator"/>
</dbReference>
<dbReference type="Pfam" id="PF00172">
    <property type="entry name" value="Zn_clus"/>
    <property type="match status" value="1"/>
</dbReference>
<proteinExistence type="predicted"/>
<dbReference type="InterPro" id="IPR036864">
    <property type="entry name" value="Zn2-C6_fun-type_DNA-bd_sf"/>
</dbReference>
<accession>A0AA38R824</accession>